<gene>
    <name evidence="2" type="ORF">HHI36_005849</name>
</gene>
<evidence type="ECO:0000313" key="3">
    <source>
        <dbReference type="Proteomes" id="UP001516400"/>
    </source>
</evidence>
<sequence length="115" mass="13071">MNVFDDRKETEKPSPAAAETVHQPWYSKAVAVREVKIEPTTNPSSPDITEPTSSTDKNPPINLSHDYLTTPFHTVKTETETTIEQFDSDNLELGEADFQELELLPTEIYENIFYP</sequence>
<dbReference type="Proteomes" id="UP001516400">
    <property type="component" value="Unassembled WGS sequence"/>
</dbReference>
<feature type="region of interest" description="Disordered" evidence="1">
    <location>
        <begin position="1"/>
        <end position="22"/>
    </location>
</feature>
<evidence type="ECO:0000313" key="2">
    <source>
        <dbReference type="EMBL" id="KAL3282674.1"/>
    </source>
</evidence>
<proteinExistence type="predicted"/>
<feature type="region of interest" description="Disordered" evidence="1">
    <location>
        <begin position="36"/>
        <end position="66"/>
    </location>
</feature>
<dbReference type="EMBL" id="JABFTP020000144">
    <property type="protein sequence ID" value="KAL3282674.1"/>
    <property type="molecule type" value="Genomic_DNA"/>
</dbReference>
<dbReference type="AlphaFoldDB" id="A0ABD2NVK8"/>
<accession>A0ABD2NVK8</accession>
<evidence type="ECO:0000256" key="1">
    <source>
        <dbReference type="SAM" id="MobiDB-lite"/>
    </source>
</evidence>
<keyword evidence="3" id="KW-1185">Reference proteome</keyword>
<reference evidence="2 3" key="1">
    <citation type="journal article" date="2021" name="BMC Biol.">
        <title>Horizontally acquired antibacterial genes associated with adaptive radiation of ladybird beetles.</title>
        <authorList>
            <person name="Li H.S."/>
            <person name="Tang X.F."/>
            <person name="Huang Y.H."/>
            <person name="Xu Z.Y."/>
            <person name="Chen M.L."/>
            <person name="Du X.Y."/>
            <person name="Qiu B.Y."/>
            <person name="Chen P.T."/>
            <person name="Zhang W."/>
            <person name="Slipinski A."/>
            <person name="Escalona H.E."/>
            <person name="Waterhouse R.M."/>
            <person name="Zwick A."/>
            <person name="Pang H."/>
        </authorList>
    </citation>
    <scope>NUCLEOTIDE SEQUENCE [LARGE SCALE GENOMIC DNA]</scope>
    <source>
        <strain evidence="2">SYSU2018</strain>
    </source>
</reference>
<organism evidence="2 3">
    <name type="scientific">Cryptolaemus montrouzieri</name>
    <dbReference type="NCBI Taxonomy" id="559131"/>
    <lineage>
        <taxon>Eukaryota</taxon>
        <taxon>Metazoa</taxon>
        <taxon>Ecdysozoa</taxon>
        <taxon>Arthropoda</taxon>
        <taxon>Hexapoda</taxon>
        <taxon>Insecta</taxon>
        <taxon>Pterygota</taxon>
        <taxon>Neoptera</taxon>
        <taxon>Endopterygota</taxon>
        <taxon>Coleoptera</taxon>
        <taxon>Polyphaga</taxon>
        <taxon>Cucujiformia</taxon>
        <taxon>Coccinelloidea</taxon>
        <taxon>Coccinellidae</taxon>
        <taxon>Scymninae</taxon>
        <taxon>Scymnini</taxon>
        <taxon>Cryptolaemus</taxon>
    </lineage>
</organism>
<feature type="compositionally biased region" description="Basic and acidic residues" evidence="1">
    <location>
        <begin position="1"/>
        <end position="12"/>
    </location>
</feature>
<comment type="caution">
    <text evidence="2">The sequence shown here is derived from an EMBL/GenBank/DDBJ whole genome shotgun (WGS) entry which is preliminary data.</text>
</comment>
<feature type="compositionally biased region" description="Polar residues" evidence="1">
    <location>
        <begin position="39"/>
        <end position="57"/>
    </location>
</feature>
<name>A0ABD2NVK8_9CUCU</name>
<protein>
    <submittedName>
        <fullName evidence="2">Uncharacterized protein</fullName>
    </submittedName>
</protein>